<dbReference type="GeneTree" id="ENSGT00420000029802"/>
<dbReference type="PANTHER" id="PTHR21600">
    <property type="entry name" value="MITOCHONDRIAL RNA PSEUDOURIDINE SYNTHASE"/>
    <property type="match status" value="1"/>
</dbReference>
<dbReference type="PANTHER" id="PTHR21600:SF40">
    <property type="entry name" value="PSEUDOURIDYLATE SYNTHASE RPUSD2"/>
    <property type="match status" value="1"/>
</dbReference>
<keyword evidence="1" id="KW-0694">RNA-binding</keyword>
<keyword evidence="3" id="KW-1185">Reference proteome</keyword>
<reference evidence="2" key="3">
    <citation type="submission" date="2025-09" db="UniProtKB">
        <authorList>
            <consortium name="Ensembl"/>
        </authorList>
    </citation>
    <scope>IDENTIFICATION</scope>
</reference>
<dbReference type="SUPFAM" id="SSF55120">
    <property type="entry name" value="Pseudouridine synthase"/>
    <property type="match status" value="1"/>
</dbReference>
<dbReference type="InterPro" id="IPR020103">
    <property type="entry name" value="PsdUridine_synth_cat_dom_sf"/>
</dbReference>
<reference evidence="2" key="2">
    <citation type="submission" date="2025-08" db="UniProtKB">
        <authorList>
            <consortium name="Ensembl"/>
        </authorList>
    </citation>
    <scope>IDENTIFICATION</scope>
</reference>
<dbReference type="GO" id="GO:0009982">
    <property type="term" value="F:pseudouridine synthase activity"/>
    <property type="evidence" value="ECO:0007669"/>
    <property type="project" value="InterPro"/>
</dbReference>
<evidence type="ECO:0000256" key="1">
    <source>
        <dbReference type="PROSITE-ProRule" id="PRU00182"/>
    </source>
</evidence>
<sequence>MYVGSLQRILITRKDFGFVGNFAMLRSSASDKDEKRKLECDVIIDPKRTKLEVEKVEKKLNHSFRSKQKLPIHMRYAKQPLFQNKDIFKETEYYFENGFRKVHPYYFDFNTFCKGRWLGKTLREVYTTEFSLYPIEHYERAVLEGGVKVNLKPVVSLDVKLRDNDMISARLHRHEAPVLDTKVEIIEDNSKYVVVNKPSSIPIHPCGRFRNNSLVYILAK</sequence>
<evidence type="ECO:0000313" key="2">
    <source>
        <dbReference type="Ensembl" id="ENSCINP00000036048.1"/>
    </source>
</evidence>
<dbReference type="Ensembl" id="ENSCINT00000037053.1">
    <property type="protein sequence ID" value="ENSCINP00000036048.1"/>
    <property type="gene ID" value="ENSCING00000018276.1"/>
</dbReference>
<accession>H2Y2B3</accession>
<organism evidence="2 3">
    <name type="scientific">Ciona intestinalis</name>
    <name type="common">Transparent sea squirt</name>
    <name type="synonym">Ascidia intestinalis</name>
    <dbReference type="NCBI Taxonomy" id="7719"/>
    <lineage>
        <taxon>Eukaryota</taxon>
        <taxon>Metazoa</taxon>
        <taxon>Chordata</taxon>
        <taxon>Tunicata</taxon>
        <taxon>Ascidiacea</taxon>
        <taxon>Phlebobranchia</taxon>
        <taxon>Cionidae</taxon>
        <taxon>Ciona</taxon>
    </lineage>
</organism>
<evidence type="ECO:0000313" key="3">
    <source>
        <dbReference type="Proteomes" id="UP000008144"/>
    </source>
</evidence>
<proteinExistence type="predicted"/>
<dbReference type="PROSITE" id="PS50889">
    <property type="entry name" value="S4"/>
    <property type="match status" value="1"/>
</dbReference>
<dbReference type="AlphaFoldDB" id="H2Y2B3"/>
<dbReference type="GO" id="GO:0003723">
    <property type="term" value="F:RNA binding"/>
    <property type="evidence" value="ECO:0007669"/>
    <property type="project" value="UniProtKB-KW"/>
</dbReference>
<dbReference type="Proteomes" id="UP000008144">
    <property type="component" value="Unassembled WGS sequence"/>
</dbReference>
<dbReference type="STRING" id="7719.ENSCINP00000036048"/>
<dbReference type="HOGENOM" id="CLU_1258639_0_0_1"/>
<dbReference type="InterPro" id="IPR050188">
    <property type="entry name" value="RluA_PseudoU_synthase"/>
</dbReference>
<protein>
    <submittedName>
        <fullName evidence="2">RNA pseudouridylate synthase domain-containing protein 2</fullName>
    </submittedName>
</protein>
<reference evidence="3" key="1">
    <citation type="journal article" date="2002" name="Science">
        <title>The draft genome of Ciona intestinalis: insights into chordate and vertebrate origins.</title>
        <authorList>
            <person name="Dehal P."/>
            <person name="Satou Y."/>
            <person name="Campbell R.K."/>
            <person name="Chapman J."/>
            <person name="Degnan B."/>
            <person name="De Tomaso A."/>
            <person name="Davidson B."/>
            <person name="Di Gregorio A."/>
            <person name="Gelpke M."/>
            <person name="Goodstein D.M."/>
            <person name="Harafuji N."/>
            <person name="Hastings K.E."/>
            <person name="Ho I."/>
            <person name="Hotta K."/>
            <person name="Huang W."/>
            <person name="Kawashima T."/>
            <person name="Lemaire P."/>
            <person name="Martinez D."/>
            <person name="Meinertzhagen I.A."/>
            <person name="Necula S."/>
            <person name="Nonaka M."/>
            <person name="Putnam N."/>
            <person name="Rash S."/>
            <person name="Saiga H."/>
            <person name="Satake M."/>
            <person name="Terry A."/>
            <person name="Yamada L."/>
            <person name="Wang H.G."/>
            <person name="Awazu S."/>
            <person name="Azumi K."/>
            <person name="Boore J."/>
            <person name="Branno M."/>
            <person name="Chin-Bow S."/>
            <person name="DeSantis R."/>
            <person name="Doyle S."/>
            <person name="Francino P."/>
            <person name="Keys D.N."/>
            <person name="Haga S."/>
            <person name="Hayashi H."/>
            <person name="Hino K."/>
            <person name="Imai K.S."/>
            <person name="Inaba K."/>
            <person name="Kano S."/>
            <person name="Kobayashi K."/>
            <person name="Kobayashi M."/>
            <person name="Lee B.I."/>
            <person name="Makabe K.W."/>
            <person name="Manohar C."/>
            <person name="Matassi G."/>
            <person name="Medina M."/>
            <person name="Mochizuki Y."/>
            <person name="Mount S."/>
            <person name="Morishita T."/>
            <person name="Miura S."/>
            <person name="Nakayama A."/>
            <person name="Nishizaka S."/>
            <person name="Nomoto H."/>
            <person name="Ohta F."/>
            <person name="Oishi K."/>
            <person name="Rigoutsos I."/>
            <person name="Sano M."/>
            <person name="Sasaki A."/>
            <person name="Sasakura Y."/>
            <person name="Shoguchi E."/>
            <person name="Shin-i T."/>
            <person name="Spagnuolo A."/>
            <person name="Stainier D."/>
            <person name="Suzuki M.M."/>
            <person name="Tassy O."/>
            <person name="Takatori N."/>
            <person name="Tokuoka M."/>
            <person name="Yagi K."/>
            <person name="Yoshizaki F."/>
            <person name="Wada S."/>
            <person name="Zhang C."/>
            <person name="Hyatt P.D."/>
            <person name="Larimer F."/>
            <person name="Detter C."/>
            <person name="Doggett N."/>
            <person name="Glavina T."/>
            <person name="Hawkins T."/>
            <person name="Richardson P."/>
            <person name="Lucas S."/>
            <person name="Kohara Y."/>
            <person name="Levine M."/>
            <person name="Satoh N."/>
            <person name="Rokhsar D.S."/>
        </authorList>
    </citation>
    <scope>NUCLEOTIDE SEQUENCE [LARGE SCALE GENOMIC DNA]</scope>
</reference>
<gene>
    <name evidence="2" type="primary">LOC100180306</name>
</gene>
<dbReference type="GO" id="GO:0001522">
    <property type="term" value="P:pseudouridine synthesis"/>
    <property type="evidence" value="ECO:0007669"/>
    <property type="project" value="InterPro"/>
</dbReference>
<name>H2Y2B3_CIOIN</name>
<dbReference type="InParanoid" id="H2Y2B3"/>